<evidence type="ECO:0000313" key="2">
    <source>
        <dbReference type="EMBL" id="KAF0323221.1"/>
    </source>
</evidence>
<dbReference type="InterPro" id="IPR038883">
    <property type="entry name" value="AN11006-like"/>
</dbReference>
<proteinExistence type="predicted"/>
<dbReference type="OrthoDB" id="5413827at2759"/>
<comment type="caution">
    <text evidence="2">The sequence shown here is derived from an EMBL/GenBank/DDBJ whole genome shotgun (WGS) entry which is preliminary data.</text>
</comment>
<feature type="region of interest" description="Disordered" evidence="1">
    <location>
        <begin position="1"/>
        <end position="26"/>
    </location>
</feature>
<dbReference type="AlphaFoldDB" id="A0A8H3W6A6"/>
<evidence type="ECO:0000313" key="3">
    <source>
        <dbReference type="Proteomes" id="UP000434172"/>
    </source>
</evidence>
<accession>A0A8H3W6A6</accession>
<organism evidence="2 3">
    <name type="scientific">Colletotrichum asianum</name>
    <dbReference type="NCBI Taxonomy" id="702518"/>
    <lineage>
        <taxon>Eukaryota</taxon>
        <taxon>Fungi</taxon>
        <taxon>Dikarya</taxon>
        <taxon>Ascomycota</taxon>
        <taxon>Pezizomycotina</taxon>
        <taxon>Sordariomycetes</taxon>
        <taxon>Hypocreomycetidae</taxon>
        <taxon>Glomerellales</taxon>
        <taxon>Glomerellaceae</taxon>
        <taxon>Colletotrichum</taxon>
        <taxon>Colletotrichum gloeosporioides species complex</taxon>
    </lineage>
</organism>
<gene>
    <name evidence="2" type="ORF">GQ607_009560</name>
</gene>
<name>A0A8H3W6A6_9PEZI</name>
<dbReference type="PANTHER" id="PTHR42085">
    <property type="entry name" value="F-BOX DOMAIN-CONTAINING PROTEIN"/>
    <property type="match status" value="1"/>
</dbReference>
<protein>
    <submittedName>
        <fullName evidence="2">Uncharacterized protein</fullName>
    </submittedName>
</protein>
<dbReference type="Proteomes" id="UP000434172">
    <property type="component" value="Unassembled WGS sequence"/>
</dbReference>
<feature type="compositionally biased region" description="Basic residues" evidence="1">
    <location>
        <begin position="1"/>
        <end position="20"/>
    </location>
</feature>
<reference evidence="2 3" key="1">
    <citation type="submission" date="2019-12" db="EMBL/GenBank/DDBJ databases">
        <title>A genome sequence resource for the geographically widespread anthracnose pathogen Colletotrichum asianum.</title>
        <authorList>
            <person name="Meng Y."/>
        </authorList>
    </citation>
    <scope>NUCLEOTIDE SEQUENCE [LARGE SCALE GENOMIC DNA]</scope>
    <source>
        <strain evidence="2 3">ICMP 18580</strain>
    </source>
</reference>
<evidence type="ECO:0000256" key="1">
    <source>
        <dbReference type="SAM" id="MobiDB-lite"/>
    </source>
</evidence>
<sequence>MAPKRKRKATAKTMTAKHTKTSQAPKDPAVTCLTEKGVASNYLQVLPAEIRLMIYSLAVVQDEPIRPVQIEHRSNKFKTASLLPKSQQQAVRTFTSLLLSSRFFYDEILAHPFFYRENEFAFPSVTSLHIFLSALTPARRSSLCHVRLGIISWWGVCLHGEKAVSLAADMLSHCTSLRSLKVDIGITTGILYPTPATWFASRRQSGPTSCMISPDSKPWAALRRIRNLRHFDVSLRCRFCEDSLVAGLISGPVICQSHQFHKDRNNLEQEIQLLHVAFLGIAKDVCTKSAAIPVSGRRLTEVLAASRLDFYGEDRVRQDLQAGMVSSRTRGRMKRLETAGSTNGVIPGAKLNPKYLEVDEYQGEEDQ</sequence>
<dbReference type="EMBL" id="WOWK01000054">
    <property type="protein sequence ID" value="KAF0323221.1"/>
    <property type="molecule type" value="Genomic_DNA"/>
</dbReference>
<keyword evidence="3" id="KW-1185">Reference proteome</keyword>
<dbReference type="PANTHER" id="PTHR42085:SF8">
    <property type="entry name" value="F-BOX DOMAIN-CONTAINING PROTEIN"/>
    <property type="match status" value="1"/>
</dbReference>